<protein>
    <submittedName>
        <fullName evidence="1">Uncharacterized protein</fullName>
    </submittedName>
</protein>
<dbReference type="EMBL" id="VJZA01000069">
    <property type="protein sequence ID" value="TVT17961.1"/>
    <property type="molecule type" value="Genomic_DNA"/>
</dbReference>
<evidence type="ECO:0000313" key="1">
    <source>
        <dbReference type="EMBL" id="TVT17961.1"/>
    </source>
</evidence>
<dbReference type="RefSeq" id="WP_144643211.1">
    <property type="nucleotide sequence ID" value="NZ_BNAX01000006.1"/>
</dbReference>
<keyword evidence="2" id="KW-1185">Reference proteome</keyword>
<name>A0A558A131_9PSEU</name>
<reference evidence="1 2" key="1">
    <citation type="submission" date="2019-07" db="EMBL/GenBank/DDBJ databases">
        <title>New species of Amycolatopsis and Streptomyces.</title>
        <authorList>
            <person name="Duangmal K."/>
            <person name="Teo W.F.A."/>
            <person name="Lipun K."/>
        </authorList>
    </citation>
    <scope>NUCLEOTIDE SEQUENCE [LARGE SCALE GENOMIC DNA]</scope>
    <source>
        <strain evidence="1 2">JCM 30562</strain>
    </source>
</reference>
<organism evidence="1 2">
    <name type="scientific">Amycolatopsis acidiphila</name>
    <dbReference type="NCBI Taxonomy" id="715473"/>
    <lineage>
        <taxon>Bacteria</taxon>
        <taxon>Bacillati</taxon>
        <taxon>Actinomycetota</taxon>
        <taxon>Actinomycetes</taxon>
        <taxon>Pseudonocardiales</taxon>
        <taxon>Pseudonocardiaceae</taxon>
        <taxon>Amycolatopsis</taxon>
    </lineage>
</organism>
<evidence type="ECO:0000313" key="2">
    <source>
        <dbReference type="Proteomes" id="UP000318578"/>
    </source>
</evidence>
<accession>A0A558A131</accession>
<proteinExistence type="predicted"/>
<gene>
    <name evidence="1" type="ORF">FNH06_29505</name>
</gene>
<dbReference type="Proteomes" id="UP000318578">
    <property type="component" value="Unassembled WGS sequence"/>
</dbReference>
<comment type="caution">
    <text evidence="1">The sequence shown here is derived from an EMBL/GenBank/DDBJ whole genome shotgun (WGS) entry which is preliminary data.</text>
</comment>
<sequence>MVPTLAELEARVIARGEARIRAVVQLQDQLVRQHADTSARVRATEQTLAAIEKNLSECKARLLGALSDA</sequence>
<dbReference type="AlphaFoldDB" id="A0A558A131"/>